<dbReference type="InterPro" id="IPR036388">
    <property type="entry name" value="WH-like_DNA-bd_sf"/>
</dbReference>
<dbReference type="SUPFAM" id="SSF46785">
    <property type="entry name" value="Winged helix' DNA-binding domain"/>
    <property type="match status" value="2"/>
</dbReference>
<reference evidence="3 4" key="1">
    <citation type="submission" date="2019-12" db="EMBL/GenBank/DDBJ databases">
        <title>Nitratireductor arenosus sp. nov., Isolated from sea sand, Jeju island, South Korea.</title>
        <authorList>
            <person name="Kim W."/>
        </authorList>
    </citation>
    <scope>NUCLEOTIDE SEQUENCE [LARGE SCALE GENOMIC DNA]</scope>
    <source>
        <strain evidence="3 4">CAU 1489</strain>
    </source>
</reference>
<dbReference type="PANTHER" id="PTHR38768">
    <property type="entry name" value="UPF0502 PROTEIN YCEH"/>
    <property type="match status" value="1"/>
</dbReference>
<dbReference type="Proteomes" id="UP000463224">
    <property type="component" value="Unassembled WGS sequence"/>
</dbReference>
<gene>
    <name evidence="3" type="ORF">GN330_04600</name>
</gene>
<proteinExistence type="inferred from homology"/>
<comment type="similarity">
    <text evidence="1">Belongs to the UPF0502 family.</text>
</comment>
<dbReference type="RefSeq" id="WP_156711458.1">
    <property type="nucleotide sequence ID" value="NZ_WPHG01000001.1"/>
</dbReference>
<keyword evidence="2" id="KW-0175">Coiled coil</keyword>
<dbReference type="Gene3D" id="1.10.10.10">
    <property type="entry name" value="Winged helix-like DNA-binding domain superfamily/Winged helix DNA-binding domain"/>
    <property type="match status" value="2"/>
</dbReference>
<dbReference type="InterPro" id="IPR036390">
    <property type="entry name" value="WH_DNA-bd_sf"/>
</dbReference>
<organism evidence="3 4">
    <name type="scientific">Nitratireductor arenosus</name>
    <dbReference type="NCBI Taxonomy" id="2682096"/>
    <lineage>
        <taxon>Bacteria</taxon>
        <taxon>Pseudomonadati</taxon>
        <taxon>Pseudomonadota</taxon>
        <taxon>Alphaproteobacteria</taxon>
        <taxon>Hyphomicrobiales</taxon>
        <taxon>Phyllobacteriaceae</taxon>
        <taxon>Nitratireductor</taxon>
    </lineage>
</organism>
<keyword evidence="4" id="KW-1185">Reference proteome</keyword>
<sequence length="217" mass="23767">MSTNDLPLLNPLETRVLGCLAEKKTLTPDVYPMSLNGVHGAANQKTARDPVMTPETVEVRRALAQLQDKGLVRQAFASRVERYEHLMAQRFSLTQGQTALIALMMLRGPQTARELLTRTERMASYGSLDDLLADLDLLIGRRPALVQLVERGPGQREDRYMHLLSGPVAATAYPARAAPVQTATHTAASSDLEARVSALEEQVSELRRQLAVLTGNG</sequence>
<dbReference type="Pfam" id="PF04337">
    <property type="entry name" value="DUF480"/>
    <property type="match status" value="1"/>
</dbReference>
<accession>A0A844QC23</accession>
<evidence type="ECO:0000256" key="1">
    <source>
        <dbReference type="HAMAP-Rule" id="MF_01584"/>
    </source>
</evidence>
<evidence type="ECO:0000256" key="2">
    <source>
        <dbReference type="SAM" id="Coils"/>
    </source>
</evidence>
<name>A0A844QC23_9HYPH</name>
<dbReference type="PANTHER" id="PTHR38768:SF1">
    <property type="entry name" value="UPF0502 PROTEIN YCEH"/>
    <property type="match status" value="1"/>
</dbReference>
<dbReference type="EMBL" id="WPHG01000001">
    <property type="protein sequence ID" value="MVA96527.1"/>
    <property type="molecule type" value="Genomic_DNA"/>
</dbReference>
<comment type="caution">
    <text evidence="3">The sequence shown here is derived from an EMBL/GenBank/DDBJ whole genome shotgun (WGS) entry which is preliminary data.</text>
</comment>
<evidence type="ECO:0000313" key="4">
    <source>
        <dbReference type="Proteomes" id="UP000463224"/>
    </source>
</evidence>
<evidence type="ECO:0000313" key="3">
    <source>
        <dbReference type="EMBL" id="MVA96527.1"/>
    </source>
</evidence>
<feature type="coiled-coil region" evidence="2">
    <location>
        <begin position="189"/>
        <end position="216"/>
    </location>
</feature>
<protein>
    <submittedName>
        <fullName evidence="3">DUF480 domain-containing protein</fullName>
    </submittedName>
</protein>
<dbReference type="InterPro" id="IPR007432">
    <property type="entry name" value="DUF480"/>
</dbReference>
<dbReference type="AlphaFoldDB" id="A0A844QC23"/>
<dbReference type="HAMAP" id="MF_01584">
    <property type="entry name" value="UPF0502"/>
    <property type="match status" value="1"/>
</dbReference>